<evidence type="ECO:0000313" key="2">
    <source>
        <dbReference type="Proteomes" id="UP001338309"/>
    </source>
</evidence>
<gene>
    <name evidence="1" type="ORF">Aconfl_14990</name>
</gene>
<dbReference type="Proteomes" id="UP001338309">
    <property type="component" value="Unassembled WGS sequence"/>
</dbReference>
<proteinExistence type="predicted"/>
<evidence type="ECO:0008006" key="3">
    <source>
        <dbReference type="Google" id="ProtNLM"/>
    </source>
</evidence>
<dbReference type="EMBL" id="BTPD01000004">
    <property type="protein sequence ID" value="GMQ28856.1"/>
    <property type="molecule type" value="Genomic_DNA"/>
</dbReference>
<dbReference type="RefSeq" id="WP_338220695.1">
    <property type="nucleotide sequence ID" value="NZ_BTPD01000004.1"/>
</dbReference>
<comment type="caution">
    <text evidence="1">The sequence shown here is derived from an EMBL/GenBank/DDBJ whole genome shotgun (WGS) entry which is preliminary data.</text>
</comment>
<evidence type="ECO:0000313" key="1">
    <source>
        <dbReference type="EMBL" id="GMQ28856.1"/>
    </source>
</evidence>
<keyword evidence="2" id="KW-1185">Reference proteome</keyword>
<protein>
    <recommendedName>
        <fullName evidence="3">Transposase</fullName>
    </recommendedName>
</protein>
<accession>A0ABQ6PLQ6</accession>
<reference evidence="1 2" key="1">
    <citation type="submission" date="2023-08" db="EMBL/GenBank/DDBJ databases">
        <title>Draft genome sequence of Algoriphagus confluentis.</title>
        <authorList>
            <person name="Takatani N."/>
            <person name="Hosokawa M."/>
            <person name="Sawabe T."/>
        </authorList>
    </citation>
    <scope>NUCLEOTIDE SEQUENCE [LARGE SCALE GENOMIC DNA]</scope>
    <source>
        <strain evidence="1 2">NBRC 111222</strain>
    </source>
</reference>
<name>A0ABQ6PLQ6_9BACT</name>
<sequence>MSREEFSQLPLFQKIKTLYMEGTFVVGIRYYRHKVNLYLLEDEYVEVFYNHKEDKIDKIDFLPRDHSRMKFYLDQIKIG</sequence>
<organism evidence="1 2">
    <name type="scientific">Algoriphagus confluentis</name>
    <dbReference type="NCBI Taxonomy" id="1697556"/>
    <lineage>
        <taxon>Bacteria</taxon>
        <taxon>Pseudomonadati</taxon>
        <taxon>Bacteroidota</taxon>
        <taxon>Cytophagia</taxon>
        <taxon>Cytophagales</taxon>
        <taxon>Cyclobacteriaceae</taxon>
        <taxon>Algoriphagus</taxon>
    </lineage>
</organism>